<dbReference type="RefSeq" id="WP_028071720.1">
    <property type="nucleotide sequence ID" value="NZ_LR590484.1"/>
</dbReference>
<dbReference type="KEGG" id="stha:NCTC11429_01822"/>
<dbReference type="EMBL" id="LR590484">
    <property type="protein sequence ID" value="VTR37157.1"/>
    <property type="molecule type" value="Genomic_DNA"/>
</dbReference>
<accession>A0A4U9UVQ4</accession>
<name>A0A4U9UVQ4_9SPHI</name>
<reference evidence="2 3" key="1">
    <citation type="submission" date="2019-05" db="EMBL/GenBank/DDBJ databases">
        <authorList>
            <consortium name="Pathogen Informatics"/>
        </authorList>
    </citation>
    <scope>NUCLEOTIDE SEQUENCE [LARGE SCALE GENOMIC DNA]</scope>
    <source>
        <strain evidence="2 3">NCTC11429</strain>
    </source>
</reference>
<sequence length="305" mass="35540">MENLLAPVVLFVYNRADHTERTLKALEEAHLASLTELFIISDGAKIPQHADAVKRVRSLIRKPWGFKKVYLIERATNMGLAANIIQGVSDIIRRCGKIIVLEDDIVVSPYALQYFNDALHFYQAEDRVMQISGYMYPVKNPEQLSESFLFRVANSWGWATWERAWQHFNPDINKLVGDFSQEQIHQFSIEGKENFWRQVQELQTGKINSWAIRWYASVFKKNGLVLYPRNSMTQNIGNDGTGTHTASETTYQVKLADHPIHYFPTNIVEDEEGYRAIKYFYAHRKGSLFKRSLRFLRKKINEFKK</sequence>
<dbReference type="InterPro" id="IPR029044">
    <property type="entry name" value="Nucleotide-diphossugar_trans"/>
</dbReference>
<dbReference type="InterPro" id="IPR001173">
    <property type="entry name" value="Glyco_trans_2-like"/>
</dbReference>
<dbReference type="CDD" id="cd00761">
    <property type="entry name" value="Glyco_tranf_GTA_type"/>
    <property type="match status" value="1"/>
</dbReference>
<dbReference type="GeneID" id="78462568"/>
<protein>
    <recommendedName>
        <fullName evidence="1">Glycosyltransferase 2-like domain-containing protein</fullName>
    </recommendedName>
</protein>
<evidence type="ECO:0000259" key="1">
    <source>
        <dbReference type="Pfam" id="PF00535"/>
    </source>
</evidence>
<gene>
    <name evidence="2" type="ORF">NCTC11429_01822</name>
</gene>
<dbReference type="STRING" id="1123265.GCA_000686625_00692"/>
<proteinExistence type="predicted"/>
<dbReference type="Pfam" id="PF00535">
    <property type="entry name" value="Glycos_transf_2"/>
    <property type="match status" value="1"/>
</dbReference>
<evidence type="ECO:0000313" key="2">
    <source>
        <dbReference type="EMBL" id="VTR37157.1"/>
    </source>
</evidence>
<evidence type="ECO:0000313" key="3">
    <source>
        <dbReference type="Proteomes" id="UP000308196"/>
    </source>
</evidence>
<dbReference type="Proteomes" id="UP000308196">
    <property type="component" value="Chromosome"/>
</dbReference>
<dbReference type="Gene3D" id="3.90.550.10">
    <property type="entry name" value="Spore Coat Polysaccharide Biosynthesis Protein SpsA, Chain A"/>
    <property type="match status" value="1"/>
</dbReference>
<dbReference type="SUPFAM" id="SSF53448">
    <property type="entry name" value="Nucleotide-diphospho-sugar transferases"/>
    <property type="match status" value="1"/>
</dbReference>
<organism evidence="2 3">
    <name type="scientific">Sphingobacterium thalpophilum</name>
    <dbReference type="NCBI Taxonomy" id="259"/>
    <lineage>
        <taxon>Bacteria</taxon>
        <taxon>Pseudomonadati</taxon>
        <taxon>Bacteroidota</taxon>
        <taxon>Sphingobacteriia</taxon>
        <taxon>Sphingobacteriales</taxon>
        <taxon>Sphingobacteriaceae</taxon>
        <taxon>Sphingobacterium</taxon>
    </lineage>
</organism>
<dbReference type="AlphaFoldDB" id="A0A4U9UVQ4"/>
<feature type="domain" description="Glycosyltransferase 2-like" evidence="1">
    <location>
        <begin position="8"/>
        <end position="141"/>
    </location>
</feature>